<comment type="catalytic activity">
    <reaction evidence="9">
        <text>1,2-didecanoylglycerol + H2O = decanoylglycerol + decanoate + H(+)</text>
        <dbReference type="Rhea" id="RHEA:48596"/>
        <dbReference type="ChEBI" id="CHEBI:11152"/>
        <dbReference type="ChEBI" id="CHEBI:15377"/>
        <dbReference type="ChEBI" id="CHEBI:15378"/>
        <dbReference type="ChEBI" id="CHEBI:27689"/>
        <dbReference type="ChEBI" id="CHEBI:90605"/>
    </reaction>
</comment>
<feature type="domain" description="AB hydrolase-1" evidence="12">
    <location>
        <begin position="60"/>
        <end position="302"/>
    </location>
</feature>
<dbReference type="SMR" id="A0A482X1S5"/>
<evidence type="ECO:0000256" key="9">
    <source>
        <dbReference type="ARBA" id="ARBA00048504"/>
    </source>
</evidence>
<evidence type="ECO:0000256" key="2">
    <source>
        <dbReference type="ARBA" id="ARBA00022801"/>
    </source>
</evidence>
<dbReference type="STRING" id="195883.A0A482X1S5"/>
<sequence length="316" mass="35834">MMRKLLNVGQSIFKNHAVMCPFVSPCESHLRKFSTNNKRLGPIKMSYKEFGASIETSDVPIVIMHGLFGSKMNWNSISKVIHSKLQRKVFTVDARNHGDSPHTPDHSYPFLAEDLKEFLHDKNIDKAVLIGHSMGGRAVMYFTLTNPHLVERLIVCDISPVGTSRGFQEMNDIIQSIKDINLNDLAALKNISQARKKAEKILVEKLNLDKSIASYLVTNLKDDGSGGYSWRVNLDAIHSNYHPHMTVFPLPENAHYDGQTLFVIGKRSDFVKPEEHGEIRRIFPKVKFLELDAGHWVHADKPQEFIEGVCDFIKNS</sequence>
<comment type="catalytic activity">
    <reaction evidence="8">
        <text>1-octadecanoyl-2-(4Z,7Z,10Z,13Z,16Z,19Z-docosahexaenoyl)-sn-glycerol + H2O = 2-(4Z,7Z,10Z,13Z,16Z,19Z-docosahexaenoyl)-glycerol + octadecanoate + H(+)</text>
        <dbReference type="Rhea" id="RHEA:77107"/>
        <dbReference type="ChEBI" id="CHEBI:15377"/>
        <dbReference type="ChEBI" id="CHEBI:15378"/>
        <dbReference type="ChEBI" id="CHEBI:25629"/>
        <dbReference type="ChEBI" id="CHEBI:77129"/>
        <dbReference type="ChEBI" id="CHEBI:186738"/>
    </reaction>
</comment>
<proteinExistence type="inferred from homology"/>
<evidence type="ECO:0000256" key="7">
    <source>
        <dbReference type="ARBA" id="ARBA00044064"/>
    </source>
</evidence>
<comment type="catalytic activity">
    <reaction evidence="11">
        <text>1-octadecanoyl-2-(5Z,8Z,11Z,14Z-eicosatetraenoyl)-sn-glycerol + H2O = 2-(5Z,8Z,11Z,14Z-eicosatetraenoyl)-glycerol + octadecanoate + H(+)</text>
        <dbReference type="Rhea" id="RHEA:38507"/>
        <dbReference type="ChEBI" id="CHEBI:15377"/>
        <dbReference type="ChEBI" id="CHEBI:15378"/>
        <dbReference type="ChEBI" id="CHEBI:25629"/>
        <dbReference type="ChEBI" id="CHEBI:52392"/>
        <dbReference type="ChEBI" id="CHEBI:75728"/>
    </reaction>
</comment>
<protein>
    <recommendedName>
        <fullName evidence="7">sn-1-specific diacylglycerol lipase ABHD11</fullName>
        <ecNumber evidence="3">3.1.1.116</ecNumber>
    </recommendedName>
    <alternativeName>
        <fullName evidence="4">Alpha/beta hydrolase domain-containing protein 11</fullName>
    </alternativeName>
</protein>
<reference evidence="13 14" key="1">
    <citation type="journal article" date="2017" name="Gigascience">
        <title>Genome sequence of the small brown planthopper, Laodelphax striatellus.</title>
        <authorList>
            <person name="Zhu J."/>
            <person name="Jiang F."/>
            <person name="Wang X."/>
            <person name="Yang P."/>
            <person name="Bao Y."/>
            <person name="Zhao W."/>
            <person name="Wang W."/>
            <person name="Lu H."/>
            <person name="Wang Q."/>
            <person name="Cui N."/>
            <person name="Li J."/>
            <person name="Chen X."/>
            <person name="Luo L."/>
            <person name="Yu J."/>
            <person name="Kang L."/>
            <person name="Cui F."/>
        </authorList>
    </citation>
    <scope>NUCLEOTIDE SEQUENCE [LARGE SCALE GENOMIC DNA]</scope>
    <source>
        <strain evidence="13">Lst14</strain>
    </source>
</reference>
<dbReference type="SUPFAM" id="SSF53474">
    <property type="entry name" value="alpha/beta-Hydrolases"/>
    <property type="match status" value="1"/>
</dbReference>
<gene>
    <name evidence="13" type="ORF">LSTR_LSTR000452</name>
</gene>
<dbReference type="PANTHER" id="PTHR46118">
    <property type="entry name" value="PROTEIN ABHD11"/>
    <property type="match status" value="1"/>
</dbReference>
<evidence type="ECO:0000256" key="11">
    <source>
        <dbReference type="ARBA" id="ARBA00048919"/>
    </source>
</evidence>
<dbReference type="GO" id="GO:0052689">
    <property type="term" value="F:carboxylic ester hydrolase activity"/>
    <property type="evidence" value="ECO:0007669"/>
    <property type="project" value="TreeGrafter"/>
</dbReference>
<dbReference type="Pfam" id="PF00561">
    <property type="entry name" value="Abhydrolase_1"/>
    <property type="match status" value="1"/>
</dbReference>
<evidence type="ECO:0000313" key="13">
    <source>
        <dbReference type="EMBL" id="RZF39804.1"/>
    </source>
</evidence>
<keyword evidence="2" id="KW-0378">Hydrolase</keyword>
<dbReference type="InParanoid" id="A0A482X1S5"/>
<evidence type="ECO:0000259" key="12">
    <source>
        <dbReference type="Pfam" id="PF00561"/>
    </source>
</evidence>
<dbReference type="FunCoup" id="A0A482X1S5">
    <property type="interactions" value="1332"/>
</dbReference>
<dbReference type="Gene3D" id="3.40.50.1820">
    <property type="entry name" value="alpha/beta hydrolase"/>
    <property type="match status" value="1"/>
</dbReference>
<comment type="catalytic activity">
    <reaction evidence="6">
        <text>a 1,3-diacyl-sn-glycerol + H2O = a 1-acyl-sn-glycerol + a fatty acid + H(+)</text>
        <dbReference type="Rhea" id="RHEA:38503"/>
        <dbReference type="ChEBI" id="CHEBI:15377"/>
        <dbReference type="ChEBI" id="CHEBI:15378"/>
        <dbReference type="ChEBI" id="CHEBI:28868"/>
        <dbReference type="ChEBI" id="CHEBI:64683"/>
        <dbReference type="ChEBI" id="CHEBI:77272"/>
    </reaction>
</comment>
<dbReference type="AlphaFoldDB" id="A0A482X1S5"/>
<evidence type="ECO:0000256" key="10">
    <source>
        <dbReference type="ARBA" id="ARBA00048513"/>
    </source>
</evidence>
<dbReference type="EMBL" id="QKKF02019547">
    <property type="protein sequence ID" value="RZF39804.1"/>
    <property type="molecule type" value="Genomic_DNA"/>
</dbReference>
<comment type="caution">
    <text evidence="13">The sequence shown here is derived from an EMBL/GenBank/DDBJ whole genome shotgun (WGS) entry which is preliminary data.</text>
</comment>
<dbReference type="PANTHER" id="PTHR46118:SF4">
    <property type="entry name" value="PROTEIN ABHD11"/>
    <property type="match status" value="1"/>
</dbReference>
<name>A0A482X1S5_LAOST</name>
<evidence type="ECO:0000256" key="1">
    <source>
        <dbReference type="ARBA" id="ARBA00008645"/>
    </source>
</evidence>
<dbReference type="EC" id="3.1.1.116" evidence="3"/>
<accession>A0A482X1S5</accession>
<evidence type="ECO:0000256" key="8">
    <source>
        <dbReference type="ARBA" id="ARBA00048283"/>
    </source>
</evidence>
<evidence type="ECO:0000256" key="5">
    <source>
        <dbReference type="ARBA" id="ARBA00043667"/>
    </source>
</evidence>
<keyword evidence="14" id="KW-1185">Reference proteome</keyword>
<evidence type="ECO:0000256" key="6">
    <source>
        <dbReference type="ARBA" id="ARBA00043742"/>
    </source>
</evidence>
<organism evidence="13 14">
    <name type="scientific">Laodelphax striatellus</name>
    <name type="common">Small brown planthopper</name>
    <name type="synonym">Delphax striatella</name>
    <dbReference type="NCBI Taxonomy" id="195883"/>
    <lineage>
        <taxon>Eukaryota</taxon>
        <taxon>Metazoa</taxon>
        <taxon>Ecdysozoa</taxon>
        <taxon>Arthropoda</taxon>
        <taxon>Hexapoda</taxon>
        <taxon>Insecta</taxon>
        <taxon>Pterygota</taxon>
        <taxon>Neoptera</taxon>
        <taxon>Paraneoptera</taxon>
        <taxon>Hemiptera</taxon>
        <taxon>Auchenorrhyncha</taxon>
        <taxon>Fulgoroidea</taxon>
        <taxon>Delphacidae</taxon>
        <taxon>Criomorphinae</taxon>
        <taxon>Laodelphax</taxon>
    </lineage>
</organism>
<evidence type="ECO:0000313" key="14">
    <source>
        <dbReference type="Proteomes" id="UP000291343"/>
    </source>
</evidence>
<dbReference type="Proteomes" id="UP000291343">
    <property type="component" value="Unassembled WGS sequence"/>
</dbReference>
<evidence type="ECO:0000256" key="3">
    <source>
        <dbReference type="ARBA" id="ARBA00026104"/>
    </source>
</evidence>
<dbReference type="InterPro" id="IPR000073">
    <property type="entry name" value="AB_hydrolase_1"/>
</dbReference>
<comment type="catalytic activity">
    <reaction evidence="5">
        <text>a 1,2-diacyl-sn-glycerol + H2O = a 2-acylglycerol + a fatty acid + H(+)</text>
        <dbReference type="Rhea" id="RHEA:33275"/>
        <dbReference type="ChEBI" id="CHEBI:15377"/>
        <dbReference type="ChEBI" id="CHEBI:15378"/>
        <dbReference type="ChEBI" id="CHEBI:17389"/>
        <dbReference type="ChEBI" id="CHEBI:17815"/>
        <dbReference type="ChEBI" id="CHEBI:28868"/>
        <dbReference type="EC" id="3.1.1.116"/>
    </reaction>
</comment>
<dbReference type="InterPro" id="IPR029058">
    <property type="entry name" value="AB_hydrolase_fold"/>
</dbReference>
<evidence type="ECO:0000256" key="4">
    <source>
        <dbReference type="ARBA" id="ARBA00042703"/>
    </source>
</evidence>
<comment type="catalytic activity">
    <reaction evidence="10">
        <text>1-octadecanoyl-2-(9Z-octadecenoyl)-sn-glycerol + H2O = 2-(9Z-octadecenoyl)-glycerol + octadecanoate + H(+)</text>
        <dbReference type="Rhea" id="RHEA:77103"/>
        <dbReference type="ChEBI" id="CHEBI:15377"/>
        <dbReference type="ChEBI" id="CHEBI:15378"/>
        <dbReference type="ChEBI" id="CHEBI:25629"/>
        <dbReference type="ChEBI" id="CHEBI:73990"/>
        <dbReference type="ChEBI" id="CHEBI:75468"/>
    </reaction>
</comment>
<dbReference type="GO" id="GO:0005739">
    <property type="term" value="C:mitochondrion"/>
    <property type="evidence" value="ECO:0007669"/>
    <property type="project" value="TreeGrafter"/>
</dbReference>
<dbReference type="OrthoDB" id="8119704at2759"/>
<comment type="similarity">
    <text evidence="1">Belongs to the AB hydrolase superfamily.</text>
</comment>